<dbReference type="AlphaFoldDB" id="A0A4Y4XM84"/>
<dbReference type="RefSeq" id="WP_143429212.1">
    <property type="nucleotide sequence ID" value="NZ_MUPN01000300.1"/>
</dbReference>
<gene>
    <name evidence="1" type="ORF">B0X64_02845</name>
</gene>
<name>A0A4Y4XM84_HELPX</name>
<organism evidence="1 2">
    <name type="scientific">Helicobacter pylori</name>
    <name type="common">Campylobacter pylori</name>
    <dbReference type="NCBI Taxonomy" id="210"/>
    <lineage>
        <taxon>Bacteria</taxon>
        <taxon>Pseudomonadati</taxon>
        <taxon>Campylobacterota</taxon>
        <taxon>Epsilonproteobacteria</taxon>
        <taxon>Campylobacterales</taxon>
        <taxon>Helicobacteraceae</taxon>
        <taxon>Helicobacter</taxon>
    </lineage>
</organism>
<sequence length="74" mass="8868">TLSRSLQKHLLFLKFLFKEFDFLDSLQARLNFAKAYNLEFVMPSFTQKKMILENFSHPILKEPKPLNLKFEKSM</sequence>
<reference evidence="1 2" key="1">
    <citation type="journal article" date="2017" name="Front. Cell. Infect. Microbiol.">
        <title>Whole Genome Sequence and Phylogenetic Analysis Show Helicobacter pylori Strains from Latin America Have Followed a Unique Evolution Pathway.</title>
        <authorList>
            <person name="Munoz-Ramirez Z.Y."/>
            <person name="Mendez-Tenorio A."/>
            <person name="Kato I."/>
            <person name="Bravo M.M."/>
            <person name="Rizzato C."/>
            <person name="Thorell K."/>
            <person name="Torres R.C."/>
            <person name="Aviles-Jimenez F."/>
            <person name="Camorlinga M."/>
            <person name="Canzian F."/>
            <person name="Torres J."/>
        </authorList>
    </citation>
    <scope>NUCLEOTIDE SEQUENCE [LARGE SCALE GENOMIC DNA]</scope>
    <source>
        <strain evidence="1 2">CM22351</strain>
    </source>
</reference>
<feature type="non-terminal residue" evidence="1">
    <location>
        <position position="1"/>
    </location>
</feature>
<protein>
    <submittedName>
        <fullName evidence="1">Uncharacterized protein</fullName>
    </submittedName>
</protein>
<comment type="caution">
    <text evidence="1">The sequence shown here is derived from an EMBL/GenBank/DDBJ whole genome shotgun (WGS) entry which is preliminary data.</text>
</comment>
<evidence type="ECO:0000313" key="2">
    <source>
        <dbReference type="Proteomes" id="UP000319650"/>
    </source>
</evidence>
<accession>A0A4Y4XM84</accession>
<evidence type="ECO:0000313" key="1">
    <source>
        <dbReference type="EMBL" id="OOQ40800.1"/>
    </source>
</evidence>
<feature type="non-terminal residue" evidence="1">
    <location>
        <position position="74"/>
    </location>
</feature>
<dbReference type="Proteomes" id="UP000319650">
    <property type="component" value="Unassembled WGS sequence"/>
</dbReference>
<dbReference type="EMBL" id="MUPN01000300">
    <property type="protein sequence ID" value="OOQ40800.1"/>
    <property type="molecule type" value="Genomic_DNA"/>
</dbReference>
<proteinExistence type="predicted"/>